<feature type="repeat" description="WD" evidence="3">
    <location>
        <begin position="585"/>
        <end position="626"/>
    </location>
</feature>
<sequence>MADLRGPTRPQSYSLRYAVLHVVHAAAAAGAEDAGEESGDGVEGGRSSGSRNTESRDGRRPASSSSASQPSQPQSMTRSARVRQLDELLLDLDYWWKVYTSGLGSVVLKDLTTLPGLDSPAARDVVRILGRSGRCAAYHVRLIQRDHPTLEQDPDLIEQLAFETPLGSATRAAAAAARSRYRNDTSCGLKSAAGATAQTSSPPQQQQEQQQQEACVVVAPVYTEWPACLAVVRAPAIKAVRFSPDGSLLATANPFSDWVVLNDSVSGQTVLHIRSPVKGVNDVVFVRIPAARGGGAGVPHPEVKGSSHNSSGSCSNSGRRSSSGVGGAAAAAEAAGTAGGSKEAELQRRPAGESEGSSSLQQQRPQRYHLCVAGAGIDEGVRLWDALTGEKLADLRRHERPTLAVCASPDGRHMASTDSGGAVVIWRLQPAETAAAAAAAIEALPTRGSHSPHAASCCAFTPDGLLLASGGRDGCVRIWDVATGEQRWQGNVAADITTSNAAAATTAATATGSSTASATAVECVVFTADGASLLAGMSGGEIGVWRREPTAPGTGPEQAGVATPPAGDPSSSSSSSPSWRLQLVLRGHTLEVSGLVAARDARTVYSSSDDSTVRVWDLVEGREVAVLNGHSQSVYCCDLSSDGRLLVTGSLDSTYRIWDARAPVSTCAPQQHSSGISEVALAPTKGYVATASADNTVGVWALPPLLAPPPPWPPPEATGAAAPRPKSPAAAAEDGREKLSQREGQRRQQQECGERGEEGMGGSGGGGLGMMVQLKGHTGSVYSVAIAPDEVTLASGSSDRTVRVYRLDRPTVPELVLSPGHGGSVTAVGFSAKGDRLACGTEKGTLAVWDTAAWQEHYFSGGGGEDASNRDGDQPWLRPLQVETFPSVSEWRCLAWSPVDYLIAAGHRDGTISIFDGVRPGQPQRETLLHATYNYPEDPEEDELDGVAQSFGIRYVHDVSWSADGRWVAGAYSGLLGYLEGRVRVWDVTTGQQVAYFQAHKKTVLAVAFDPLDRNLLATGSDDGSTVIWNLSDLRSPARVATLTGHQRAVRSVAFWTRPIAAAGTPDAAGGSSGSGGGGGVSRAVITAGTDATVRVWSYDEAVRRRELTYKCPWALTSI</sequence>
<feature type="region of interest" description="Disordered" evidence="4">
    <location>
        <begin position="293"/>
        <end position="365"/>
    </location>
</feature>
<accession>A0A9W6BRT8</accession>
<dbReference type="InterPro" id="IPR015943">
    <property type="entry name" value="WD40/YVTN_repeat-like_dom_sf"/>
</dbReference>
<reference evidence="5 6" key="1">
    <citation type="journal article" date="2023" name="Commun. Biol.">
        <title>Reorganization of the ancestral sex-determining regions during the evolution of trioecy in Pleodorina starrii.</title>
        <authorList>
            <person name="Takahashi K."/>
            <person name="Suzuki S."/>
            <person name="Kawai-Toyooka H."/>
            <person name="Yamamoto K."/>
            <person name="Hamaji T."/>
            <person name="Ootsuki R."/>
            <person name="Yamaguchi H."/>
            <person name="Kawachi M."/>
            <person name="Higashiyama T."/>
            <person name="Nozaki H."/>
        </authorList>
    </citation>
    <scope>NUCLEOTIDE SEQUENCE [LARGE SCALE GENOMIC DNA]</scope>
    <source>
        <strain evidence="5 6">NIES-4479</strain>
    </source>
</reference>
<dbReference type="SMART" id="SM00320">
    <property type="entry name" value="WD40"/>
    <property type="match status" value="12"/>
</dbReference>
<dbReference type="PANTHER" id="PTHR19848:SF8">
    <property type="entry name" value="F-BOX AND WD REPEAT DOMAIN CONTAINING 7"/>
    <property type="match status" value="1"/>
</dbReference>
<dbReference type="SUPFAM" id="SSF50998">
    <property type="entry name" value="Quinoprotein alcohol dehydrogenase-like"/>
    <property type="match status" value="2"/>
</dbReference>
<dbReference type="CDD" id="cd00200">
    <property type="entry name" value="WD40"/>
    <property type="match status" value="2"/>
</dbReference>
<dbReference type="InterPro" id="IPR011047">
    <property type="entry name" value="Quinoprotein_ADH-like_sf"/>
</dbReference>
<feature type="compositionally biased region" description="Basic and acidic residues" evidence="4">
    <location>
        <begin position="733"/>
        <end position="758"/>
    </location>
</feature>
<feature type="compositionally biased region" description="Low complexity" evidence="4">
    <location>
        <begin position="306"/>
        <end position="336"/>
    </location>
</feature>
<evidence type="ECO:0000313" key="6">
    <source>
        <dbReference type="Proteomes" id="UP001165080"/>
    </source>
</evidence>
<dbReference type="AlphaFoldDB" id="A0A9W6BRT8"/>
<dbReference type="Proteomes" id="UP001165080">
    <property type="component" value="Unassembled WGS sequence"/>
</dbReference>
<feature type="repeat" description="WD" evidence="3">
    <location>
        <begin position="459"/>
        <end position="489"/>
    </location>
</feature>
<protein>
    <submittedName>
        <fullName evidence="5">WD repeat-containing protein 49, variant 2</fullName>
    </submittedName>
</protein>
<feature type="region of interest" description="Disordered" evidence="4">
    <location>
        <begin position="545"/>
        <end position="578"/>
    </location>
</feature>
<dbReference type="InterPro" id="IPR001680">
    <property type="entry name" value="WD40_rpt"/>
</dbReference>
<gene>
    <name evidence="5" type="primary">PLESTB001680</name>
    <name evidence="5" type="ORF">PLESTB_001120200</name>
</gene>
<evidence type="ECO:0000256" key="1">
    <source>
        <dbReference type="ARBA" id="ARBA00022574"/>
    </source>
</evidence>
<feature type="region of interest" description="Disordered" evidence="4">
    <location>
        <begin position="28"/>
        <end position="80"/>
    </location>
</feature>
<feature type="compositionally biased region" description="Gly residues" evidence="4">
    <location>
        <begin position="759"/>
        <end position="769"/>
    </location>
</feature>
<dbReference type="Gene3D" id="2.130.10.10">
    <property type="entry name" value="YVTN repeat-like/Quinoprotein amine dehydrogenase"/>
    <property type="match status" value="5"/>
</dbReference>
<dbReference type="PROSITE" id="PS50082">
    <property type="entry name" value="WD_REPEATS_2"/>
    <property type="match status" value="8"/>
</dbReference>
<dbReference type="InterPro" id="IPR020472">
    <property type="entry name" value="WD40_PAC1"/>
</dbReference>
<name>A0A9W6BRT8_9CHLO</name>
<feature type="compositionally biased region" description="Low complexity" evidence="4">
    <location>
        <begin position="569"/>
        <end position="578"/>
    </location>
</feature>
<evidence type="ECO:0000256" key="4">
    <source>
        <dbReference type="SAM" id="MobiDB-lite"/>
    </source>
</evidence>
<comment type="caution">
    <text evidence="5">The sequence shown here is derived from an EMBL/GenBank/DDBJ whole genome shotgun (WGS) entry which is preliminary data.</text>
</comment>
<feature type="compositionally biased region" description="Low complexity" evidence="4">
    <location>
        <begin position="61"/>
        <end position="75"/>
    </location>
</feature>
<evidence type="ECO:0000313" key="5">
    <source>
        <dbReference type="EMBL" id="GLC56557.1"/>
    </source>
</evidence>
<dbReference type="Pfam" id="PF00400">
    <property type="entry name" value="WD40"/>
    <property type="match status" value="10"/>
</dbReference>
<keyword evidence="1 3" id="KW-0853">WD repeat</keyword>
<feature type="repeat" description="WD" evidence="3">
    <location>
        <begin position="818"/>
        <end position="850"/>
    </location>
</feature>
<feature type="compositionally biased region" description="Basic and acidic residues" evidence="4">
    <location>
        <begin position="342"/>
        <end position="352"/>
    </location>
</feature>
<dbReference type="EMBL" id="BRXU01000016">
    <property type="protein sequence ID" value="GLC56557.1"/>
    <property type="molecule type" value="Genomic_DNA"/>
</dbReference>
<dbReference type="PROSITE" id="PS50294">
    <property type="entry name" value="WD_REPEATS_REGION"/>
    <property type="match status" value="7"/>
</dbReference>
<feature type="repeat" description="WD" evidence="3">
    <location>
        <begin position="669"/>
        <end position="700"/>
    </location>
</feature>
<keyword evidence="6" id="KW-1185">Reference proteome</keyword>
<feature type="compositionally biased region" description="Low complexity" evidence="4">
    <location>
        <begin position="717"/>
        <end position="732"/>
    </location>
</feature>
<dbReference type="PROSITE" id="PS00678">
    <property type="entry name" value="WD_REPEATS_1"/>
    <property type="match status" value="3"/>
</dbReference>
<feature type="repeat" description="WD" evidence="3">
    <location>
        <begin position="997"/>
        <end position="1039"/>
    </location>
</feature>
<dbReference type="PANTHER" id="PTHR19848">
    <property type="entry name" value="WD40 REPEAT PROTEIN"/>
    <property type="match status" value="1"/>
</dbReference>
<feature type="repeat" description="WD" evidence="3">
    <location>
        <begin position="774"/>
        <end position="808"/>
    </location>
</feature>
<feature type="repeat" description="WD" evidence="3">
    <location>
        <begin position="395"/>
        <end position="436"/>
    </location>
</feature>
<evidence type="ECO:0000256" key="3">
    <source>
        <dbReference type="PROSITE-ProRule" id="PRU00221"/>
    </source>
</evidence>
<proteinExistence type="predicted"/>
<feature type="repeat" description="WD" evidence="3">
    <location>
        <begin position="627"/>
        <end position="659"/>
    </location>
</feature>
<keyword evidence="2" id="KW-0677">Repeat</keyword>
<feature type="region of interest" description="Disordered" evidence="4">
    <location>
        <begin position="709"/>
        <end position="772"/>
    </location>
</feature>
<dbReference type="InterPro" id="IPR019775">
    <property type="entry name" value="WD40_repeat_CS"/>
</dbReference>
<evidence type="ECO:0000256" key="2">
    <source>
        <dbReference type="ARBA" id="ARBA00022737"/>
    </source>
</evidence>
<dbReference type="PRINTS" id="PR00320">
    <property type="entry name" value="GPROTEINBRPT"/>
</dbReference>
<organism evidence="5 6">
    <name type="scientific">Pleodorina starrii</name>
    <dbReference type="NCBI Taxonomy" id="330485"/>
    <lineage>
        <taxon>Eukaryota</taxon>
        <taxon>Viridiplantae</taxon>
        <taxon>Chlorophyta</taxon>
        <taxon>core chlorophytes</taxon>
        <taxon>Chlorophyceae</taxon>
        <taxon>CS clade</taxon>
        <taxon>Chlamydomonadales</taxon>
        <taxon>Volvocaceae</taxon>
        <taxon>Pleodorina</taxon>
    </lineage>
</organism>